<evidence type="ECO:0000313" key="3">
    <source>
        <dbReference type="EMBL" id="NJC28306.1"/>
    </source>
</evidence>
<proteinExistence type="predicted"/>
<dbReference type="InterPro" id="IPR052557">
    <property type="entry name" value="CAP/Cytokinesis_protein"/>
</dbReference>
<accession>A0ABX0XGH6</accession>
<organism evidence="3 4">
    <name type="scientific">Neolewinella antarctica</name>
    <dbReference type="NCBI Taxonomy" id="442734"/>
    <lineage>
        <taxon>Bacteria</taxon>
        <taxon>Pseudomonadati</taxon>
        <taxon>Bacteroidota</taxon>
        <taxon>Saprospiria</taxon>
        <taxon>Saprospirales</taxon>
        <taxon>Lewinellaceae</taxon>
        <taxon>Neolewinella</taxon>
    </lineage>
</organism>
<dbReference type="SUPFAM" id="SSF54001">
    <property type="entry name" value="Cysteine proteinases"/>
    <property type="match status" value="1"/>
</dbReference>
<dbReference type="EMBL" id="JAATJH010000010">
    <property type="protein sequence ID" value="NJC28306.1"/>
    <property type="molecule type" value="Genomic_DNA"/>
</dbReference>
<dbReference type="SMART" id="SM00460">
    <property type="entry name" value="TGc"/>
    <property type="match status" value="1"/>
</dbReference>
<feature type="domain" description="Transglutaminase-like" evidence="2">
    <location>
        <begin position="107"/>
        <end position="172"/>
    </location>
</feature>
<evidence type="ECO:0000259" key="2">
    <source>
        <dbReference type="SMART" id="SM00460"/>
    </source>
</evidence>
<keyword evidence="4" id="KW-1185">Reference proteome</keyword>
<evidence type="ECO:0000313" key="4">
    <source>
        <dbReference type="Proteomes" id="UP000770785"/>
    </source>
</evidence>
<sequence>MPTIKTALLLILTLVLQLPTTAQVIKDWSEYEHLKSEDAPTAAALAKKLTTGLKTDEQKAAALYYWTAQNITYDVDLYEKISQGRMKRRAYTPEEILKVWDDRIQQTLRQRKGVCDNYARLYQRMAETVGLNCAYVTGHVRSNAIEAGSMGYTHAWNAVEIDGEWKIVDATWGAGAMRGDKFNKQFREAYFFPEPASLQYSHFPTDAKWQLTDELLDRETFVNLPGIGAKFIAYGIGDLTYDSYAISAPRNEEFIYEFSSVGPIENLVCANMTTAQQISCTAERTEDGYRLTVPAKEVRNMVLSIYSGRDDMLISHRLRVR</sequence>
<name>A0ABX0XGH6_9BACT</name>
<dbReference type="Pfam" id="PF01841">
    <property type="entry name" value="Transglut_core"/>
    <property type="match status" value="1"/>
</dbReference>
<reference evidence="3 4" key="1">
    <citation type="submission" date="2020-03" db="EMBL/GenBank/DDBJ databases">
        <title>Genomic Encyclopedia of Type Strains, Phase IV (KMG-IV): sequencing the most valuable type-strain genomes for metagenomic binning, comparative biology and taxonomic classification.</title>
        <authorList>
            <person name="Goeker M."/>
        </authorList>
    </citation>
    <scope>NUCLEOTIDE SEQUENCE [LARGE SCALE GENOMIC DNA]</scope>
    <source>
        <strain evidence="3 4">DSM 105096</strain>
    </source>
</reference>
<feature type="signal peptide" evidence="1">
    <location>
        <begin position="1"/>
        <end position="22"/>
    </location>
</feature>
<dbReference type="InterPro" id="IPR002931">
    <property type="entry name" value="Transglutaminase-like"/>
</dbReference>
<dbReference type="PANTHER" id="PTHR46333">
    <property type="entry name" value="CYTOKINESIS PROTEIN 3"/>
    <property type="match status" value="1"/>
</dbReference>
<dbReference type="RefSeq" id="WP_168040178.1">
    <property type="nucleotide sequence ID" value="NZ_JAATJH010000010.1"/>
</dbReference>
<dbReference type="Proteomes" id="UP000770785">
    <property type="component" value="Unassembled WGS sequence"/>
</dbReference>
<evidence type="ECO:0000256" key="1">
    <source>
        <dbReference type="SAM" id="SignalP"/>
    </source>
</evidence>
<dbReference type="PANTHER" id="PTHR46333:SF2">
    <property type="entry name" value="CYTOKINESIS PROTEIN 3"/>
    <property type="match status" value="1"/>
</dbReference>
<protein>
    <submittedName>
        <fullName evidence="3">Transglutaminase/protease-like cytokinesis protein 3</fullName>
    </submittedName>
</protein>
<feature type="chain" id="PRO_5047386328" evidence="1">
    <location>
        <begin position="23"/>
        <end position="321"/>
    </location>
</feature>
<keyword evidence="1" id="KW-0732">Signal</keyword>
<comment type="caution">
    <text evidence="3">The sequence shown here is derived from an EMBL/GenBank/DDBJ whole genome shotgun (WGS) entry which is preliminary data.</text>
</comment>
<gene>
    <name evidence="3" type="ORF">GGR27_003829</name>
</gene>
<dbReference type="Gene3D" id="3.10.620.30">
    <property type="match status" value="1"/>
</dbReference>
<dbReference type="InterPro" id="IPR038765">
    <property type="entry name" value="Papain-like_cys_pep_sf"/>
</dbReference>